<evidence type="ECO:0000256" key="3">
    <source>
        <dbReference type="ARBA" id="ARBA00022525"/>
    </source>
</evidence>
<comment type="caution">
    <text evidence="7">The sequence shown here is derived from an EMBL/GenBank/DDBJ whole genome shotgun (WGS) entry which is preliminary data.</text>
</comment>
<evidence type="ECO:0000313" key="7">
    <source>
        <dbReference type="EMBL" id="PAV89268.1"/>
    </source>
</evidence>
<keyword evidence="5" id="KW-0027">Amidation</keyword>
<comment type="subcellular location">
    <subcellularLocation>
        <location evidence="1">Secreted</location>
    </subcellularLocation>
</comment>
<dbReference type="EMBL" id="LIAE01006463">
    <property type="protein sequence ID" value="PAV89268.1"/>
    <property type="molecule type" value="Genomic_DNA"/>
</dbReference>
<evidence type="ECO:0000256" key="2">
    <source>
        <dbReference type="ARBA" id="ARBA00006356"/>
    </source>
</evidence>
<evidence type="ECO:0000313" key="8">
    <source>
        <dbReference type="Proteomes" id="UP000218231"/>
    </source>
</evidence>
<gene>
    <name evidence="7" type="ORF">WR25_21231</name>
</gene>
<evidence type="ECO:0000256" key="6">
    <source>
        <dbReference type="ARBA" id="ARBA00023320"/>
    </source>
</evidence>
<protein>
    <submittedName>
        <fullName evidence="7">Uncharacterized protein</fullName>
    </submittedName>
</protein>
<dbReference type="GO" id="GO:0007218">
    <property type="term" value="P:neuropeptide signaling pathway"/>
    <property type="evidence" value="ECO:0007669"/>
    <property type="project" value="UniProtKB-KW"/>
</dbReference>
<evidence type="ECO:0000256" key="5">
    <source>
        <dbReference type="ARBA" id="ARBA00022815"/>
    </source>
</evidence>
<dbReference type="Pfam" id="PF01581">
    <property type="entry name" value="FARP"/>
    <property type="match status" value="2"/>
</dbReference>
<dbReference type="OrthoDB" id="5786262at2759"/>
<dbReference type="Proteomes" id="UP000218231">
    <property type="component" value="Unassembled WGS sequence"/>
</dbReference>
<keyword evidence="6" id="KW-0527">Neuropeptide</keyword>
<sequence>MLDRKFTEAISHMRLSRLAVSSLVVSLCCVGLTLAKDSDDKRSPLGTMRFGKRDQGEISGENMFYELYKRSAGENGLELVEDETPGLLGDEILPLRDVRAPRQNRAAPFGTMRFGKRYGVGTSSDVVPLGTMRFGKRNPLGTMRFGRK</sequence>
<dbReference type="GO" id="GO:0005576">
    <property type="term" value="C:extracellular region"/>
    <property type="evidence" value="ECO:0007669"/>
    <property type="project" value="UniProtKB-SubCell"/>
</dbReference>
<proteinExistence type="inferred from homology"/>
<name>A0A2A2LSX9_9BILA</name>
<organism evidence="7 8">
    <name type="scientific">Diploscapter pachys</name>
    <dbReference type="NCBI Taxonomy" id="2018661"/>
    <lineage>
        <taxon>Eukaryota</taxon>
        <taxon>Metazoa</taxon>
        <taxon>Ecdysozoa</taxon>
        <taxon>Nematoda</taxon>
        <taxon>Chromadorea</taxon>
        <taxon>Rhabditida</taxon>
        <taxon>Rhabditina</taxon>
        <taxon>Rhabditomorpha</taxon>
        <taxon>Rhabditoidea</taxon>
        <taxon>Rhabditidae</taxon>
        <taxon>Diploscapter</taxon>
    </lineage>
</organism>
<dbReference type="InterPro" id="IPR002544">
    <property type="entry name" value="FMRFamid-related_peptide-like"/>
</dbReference>
<accession>A0A2A2LSX9</accession>
<reference evidence="7 8" key="1">
    <citation type="journal article" date="2017" name="Curr. Biol.">
        <title>Genome architecture and evolution of a unichromosomal asexual nematode.</title>
        <authorList>
            <person name="Fradin H."/>
            <person name="Zegar C."/>
            <person name="Gutwein M."/>
            <person name="Lucas J."/>
            <person name="Kovtun M."/>
            <person name="Corcoran D."/>
            <person name="Baugh L.R."/>
            <person name="Kiontke K."/>
            <person name="Gunsalus K."/>
            <person name="Fitch D.H."/>
            <person name="Piano F."/>
        </authorList>
    </citation>
    <scope>NUCLEOTIDE SEQUENCE [LARGE SCALE GENOMIC DNA]</scope>
    <source>
        <strain evidence="7">PF1309</strain>
    </source>
</reference>
<evidence type="ECO:0000256" key="1">
    <source>
        <dbReference type="ARBA" id="ARBA00004613"/>
    </source>
</evidence>
<keyword evidence="4" id="KW-0165">Cleavage on pair of basic residues</keyword>
<comment type="similarity">
    <text evidence="2">Belongs to the FARP (FMRFamide related peptide) family.</text>
</comment>
<evidence type="ECO:0000256" key="4">
    <source>
        <dbReference type="ARBA" id="ARBA00022685"/>
    </source>
</evidence>
<keyword evidence="8" id="KW-1185">Reference proteome</keyword>
<dbReference type="AlphaFoldDB" id="A0A2A2LSX9"/>
<keyword evidence="3" id="KW-0964">Secreted</keyword>
<dbReference type="STRING" id="2018661.A0A2A2LSX9"/>